<dbReference type="PANTHER" id="PTHR11435">
    <property type="entry name" value="NADH UBIQUINONE OXIDOREDUCTASE SUBUNIT ND6"/>
    <property type="match status" value="1"/>
</dbReference>
<evidence type="ECO:0000256" key="15">
    <source>
        <dbReference type="ARBA" id="ARBA00049551"/>
    </source>
</evidence>
<comment type="catalytic activity">
    <reaction evidence="15">
        <text>a ubiquinone + NADH + 5 H(+)(in) = a ubiquinol + NAD(+) + 4 H(+)(out)</text>
        <dbReference type="Rhea" id="RHEA:29091"/>
        <dbReference type="Rhea" id="RHEA-COMP:9565"/>
        <dbReference type="Rhea" id="RHEA-COMP:9566"/>
        <dbReference type="ChEBI" id="CHEBI:15378"/>
        <dbReference type="ChEBI" id="CHEBI:16389"/>
        <dbReference type="ChEBI" id="CHEBI:17976"/>
        <dbReference type="ChEBI" id="CHEBI:57540"/>
        <dbReference type="ChEBI" id="CHEBI:57945"/>
        <dbReference type="EC" id="7.1.1.2"/>
    </reaction>
</comment>
<evidence type="ECO:0000256" key="6">
    <source>
        <dbReference type="ARBA" id="ARBA00022660"/>
    </source>
</evidence>
<feature type="transmembrane region" description="Helical" evidence="16">
    <location>
        <begin position="122"/>
        <end position="144"/>
    </location>
</feature>
<keyword evidence="5" id="KW-0813">Transport</keyword>
<name>A0A1X9HEM4_9SCAR</name>
<sequence length="159" mass="18774">MLMLLLMLSTLIMFIKHPLSIGILLLMQTINLSLFMGYFNMNYWYSYILFLIMIGGMLVLFIYMTSVASNEKFMPSIKLLLLSISILMLYCFTTIIIDPLYLNLNNNFSEQNMIYSLNKYYNFPNLMIMYMLIMYLLITLFVIVKITSFKKGSLRSYLK</sequence>
<accession>A0A1X9HEM4</accession>
<evidence type="ECO:0000256" key="4">
    <source>
        <dbReference type="ARBA" id="ARBA00021095"/>
    </source>
</evidence>
<evidence type="ECO:0000256" key="9">
    <source>
        <dbReference type="ARBA" id="ARBA00022982"/>
    </source>
</evidence>
<evidence type="ECO:0000256" key="12">
    <source>
        <dbReference type="ARBA" id="ARBA00023128"/>
    </source>
</evidence>
<dbReference type="PANTHER" id="PTHR11435:SF1">
    <property type="entry name" value="NADH-UBIQUINONE OXIDOREDUCTASE CHAIN 6"/>
    <property type="match status" value="1"/>
</dbReference>
<keyword evidence="9" id="KW-0249">Electron transport</keyword>
<keyword evidence="12 17" id="KW-0496">Mitochondrion</keyword>
<keyword evidence="11" id="KW-0520">NAD</keyword>
<dbReference type="EMBL" id="KU739478">
    <property type="protein sequence ID" value="AND96475.1"/>
    <property type="molecule type" value="Genomic_DNA"/>
</dbReference>
<keyword evidence="13 16" id="KW-0472">Membrane</keyword>
<dbReference type="GO" id="GO:0031966">
    <property type="term" value="C:mitochondrial membrane"/>
    <property type="evidence" value="ECO:0007669"/>
    <property type="project" value="UniProtKB-SubCell"/>
</dbReference>
<evidence type="ECO:0000256" key="1">
    <source>
        <dbReference type="ARBA" id="ARBA00004225"/>
    </source>
</evidence>
<evidence type="ECO:0000256" key="5">
    <source>
        <dbReference type="ARBA" id="ARBA00022448"/>
    </source>
</evidence>
<geneLocation type="mitochondrion" evidence="17"/>
<keyword evidence="7 16" id="KW-0812">Transmembrane</keyword>
<proteinExistence type="inferred from homology"/>
<protein>
    <recommendedName>
        <fullName evidence="4">NADH-ubiquinone oxidoreductase chain 6</fullName>
        <ecNumber evidence="3">7.1.1.2</ecNumber>
    </recommendedName>
    <alternativeName>
        <fullName evidence="14">NADH dehydrogenase subunit 6</fullName>
    </alternativeName>
</protein>
<dbReference type="InterPro" id="IPR050269">
    <property type="entry name" value="ComplexI_Subunit6"/>
</dbReference>
<evidence type="ECO:0000256" key="11">
    <source>
        <dbReference type="ARBA" id="ARBA00023027"/>
    </source>
</evidence>
<evidence type="ECO:0000256" key="2">
    <source>
        <dbReference type="ARBA" id="ARBA00005698"/>
    </source>
</evidence>
<keyword evidence="10 16" id="KW-1133">Transmembrane helix</keyword>
<evidence type="ECO:0000313" key="17">
    <source>
        <dbReference type="EMBL" id="AND96475.1"/>
    </source>
</evidence>
<evidence type="ECO:0000256" key="8">
    <source>
        <dbReference type="ARBA" id="ARBA00022967"/>
    </source>
</evidence>
<evidence type="ECO:0000256" key="3">
    <source>
        <dbReference type="ARBA" id="ARBA00012944"/>
    </source>
</evidence>
<evidence type="ECO:0000256" key="13">
    <source>
        <dbReference type="ARBA" id="ARBA00023136"/>
    </source>
</evidence>
<dbReference type="EC" id="7.1.1.2" evidence="3"/>
<keyword evidence="6" id="KW-0679">Respiratory chain</keyword>
<evidence type="ECO:0000256" key="14">
    <source>
        <dbReference type="ARBA" id="ARBA00031019"/>
    </source>
</evidence>
<dbReference type="AlphaFoldDB" id="A0A1X9HEM4"/>
<evidence type="ECO:0000256" key="16">
    <source>
        <dbReference type="SAM" id="Phobius"/>
    </source>
</evidence>
<organism evidence="17">
    <name type="scientific">Onthophagus haematopus</name>
    <dbReference type="NCBI Taxonomy" id="206768"/>
    <lineage>
        <taxon>Eukaryota</taxon>
        <taxon>Metazoa</taxon>
        <taxon>Ecdysozoa</taxon>
        <taxon>Arthropoda</taxon>
        <taxon>Hexapoda</taxon>
        <taxon>Insecta</taxon>
        <taxon>Pterygota</taxon>
        <taxon>Neoptera</taxon>
        <taxon>Endopterygota</taxon>
        <taxon>Coleoptera</taxon>
        <taxon>Polyphaga</taxon>
        <taxon>Scarabaeiformia</taxon>
        <taxon>Scarabaeidae</taxon>
        <taxon>Scarabaeinae</taxon>
        <taxon>Onthophagini</taxon>
        <taxon>Onthophagus</taxon>
    </lineage>
</organism>
<dbReference type="GO" id="GO:0008137">
    <property type="term" value="F:NADH dehydrogenase (ubiquinone) activity"/>
    <property type="evidence" value="ECO:0007669"/>
    <property type="project" value="UniProtKB-EC"/>
</dbReference>
<feature type="transmembrane region" description="Helical" evidence="16">
    <location>
        <begin position="44"/>
        <end position="67"/>
    </location>
</feature>
<keyword evidence="8" id="KW-1278">Translocase</keyword>
<gene>
    <name evidence="17" type="primary">nad6</name>
</gene>
<evidence type="ECO:0000256" key="7">
    <source>
        <dbReference type="ARBA" id="ARBA00022692"/>
    </source>
</evidence>
<evidence type="ECO:0000256" key="10">
    <source>
        <dbReference type="ARBA" id="ARBA00022989"/>
    </source>
</evidence>
<feature type="transmembrane region" description="Helical" evidence="16">
    <location>
        <begin position="79"/>
        <end position="102"/>
    </location>
</feature>
<comment type="subcellular location">
    <subcellularLocation>
        <location evidence="1">Mitochondrion membrane</location>
        <topology evidence="1">Multi-pass membrane protein</topology>
    </subcellularLocation>
</comment>
<reference evidence="17" key="1">
    <citation type="submission" date="2016-02" db="EMBL/GenBank/DDBJ databases">
        <title>Phylogeny of the Onthophagini (Coleoptera:Scarabaeidae).</title>
        <authorList>
            <person name="Thijmen B."/>
            <person name="Alfried V.P."/>
        </authorList>
    </citation>
    <scope>NUCLEOTIDE SEQUENCE</scope>
</reference>
<comment type="similarity">
    <text evidence="2">Belongs to the complex I subunit 6 family.</text>
</comment>